<proteinExistence type="predicted"/>
<feature type="domain" description="SAM-dependent MTase TRM10-type" evidence="7">
    <location>
        <begin position="101"/>
        <end position="384"/>
    </location>
</feature>
<evidence type="ECO:0000256" key="5">
    <source>
        <dbReference type="ARBA" id="ARBA00048434"/>
    </source>
</evidence>
<dbReference type="GO" id="GO:0002939">
    <property type="term" value="P:tRNA N1-guanine methylation"/>
    <property type="evidence" value="ECO:0007669"/>
    <property type="project" value="TreeGrafter"/>
</dbReference>
<dbReference type="OrthoDB" id="278300at2759"/>
<sequence length="384" mass="42719">MNGQTEVADEVPSTDTSSKEVIEVEKPMKSSPSEPVEADINETVEPAQKRRKLSKKERYIQRKEERREKRKAVKMRRRARRAEKAASAAAAKDISPRAPPPPPRVSMAESKCKTRVVLDCAYDHLMSLKDTCKLAHQIAYCYSTNRHLPAPVQLYITGLGSAFEIKEGTEQPAELREPKEQSTLARLRRIGAQNWDIHLKMVICAISFVTNQFHLYPSPIFVVHSNHATSKELCLEDYRELFPASSIVYLCAESKNDLPDTFVPTFTCTGATAADPPDGSATTAIEDISSPTNTTPPVFTVDDVYVIGGLVDHNHHQGLCYKQALQRGHRTAKLPLERAGVTVEGRRVLSLVHVFQALAFVLSGAHPQWHDALHAALPPRKCKS</sequence>
<dbReference type="InterPro" id="IPR007356">
    <property type="entry name" value="tRNA_m1G_MeTrfase_euk"/>
</dbReference>
<accession>A0A0R3WKQ1</accession>
<dbReference type="GO" id="GO:0000049">
    <property type="term" value="F:tRNA binding"/>
    <property type="evidence" value="ECO:0007669"/>
    <property type="project" value="TreeGrafter"/>
</dbReference>
<evidence type="ECO:0000259" key="7">
    <source>
        <dbReference type="PROSITE" id="PS51675"/>
    </source>
</evidence>
<dbReference type="STRING" id="6205.A0A0R3WKQ1"/>
<keyword evidence="9" id="KW-1185">Reference proteome</keyword>
<comment type="catalytic activity">
    <reaction evidence="5">
        <text>guanosine(9) in tRNA + S-adenosyl-L-methionine = N(1)-methylguanosine(9) in tRNA + S-adenosyl-L-homocysteine + H(+)</text>
        <dbReference type="Rhea" id="RHEA:43156"/>
        <dbReference type="Rhea" id="RHEA-COMP:10367"/>
        <dbReference type="Rhea" id="RHEA-COMP:10368"/>
        <dbReference type="ChEBI" id="CHEBI:15378"/>
        <dbReference type="ChEBI" id="CHEBI:57856"/>
        <dbReference type="ChEBI" id="CHEBI:59789"/>
        <dbReference type="ChEBI" id="CHEBI:73542"/>
        <dbReference type="ChEBI" id="CHEBI:74269"/>
        <dbReference type="EC" id="2.1.1.221"/>
    </reaction>
</comment>
<dbReference type="Proteomes" id="UP000274429">
    <property type="component" value="Unassembled WGS sequence"/>
</dbReference>
<dbReference type="EC" id="2.1.1.221" evidence="1"/>
<evidence type="ECO:0000313" key="8">
    <source>
        <dbReference type="EMBL" id="VDM17761.1"/>
    </source>
</evidence>
<dbReference type="WBParaSite" id="TTAC_0000129801-mRNA-1">
    <property type="protein sequence ID" value="TTAC_0000129801-mRNA-1"/>
    <property type="gene ID" value="TTAC_0000129801"/>
</dbReference>
<name>A0A0R3WKQ1_HYDTA</name>
<evidence type="ECO:0000256" key="6">
    <source>
        <dbReference type="SAM" id="MobiDB-lite"/>
    </source>
</evidence>
<dbReference type="PROSITE" id="PS51675">
    <property type="entry name" value="SAM_MT_TRM10"/>
    <property type="match status" value="1"/>
</dbReference>
<keyword evidence="4" id="KW-0949">S-adenosyl-L-methionine</keyword>
<protein>
    <recommendedName>
        <fullName evidence="1">tRNA (guanine(9)-N(1))-methyltransferase</fullName>
        <ecNumber evidence="1">2.1.1.221</ecNumber>
    </recommendedName>
</protein>
<feature type="compositionally biased region" description="Basic residues" evidence="6">
    <location>
        <begin position="68"/>
        <end position="81"/>
    </location>
</feature>
<dbReference type="AlphaFoldDB" id="A0A0R3WKQ1"/>
<dbReference type="GO" id="GO:0052905">
    <property type="term" value="F:tRNA (guanosine(9)-N1)-methyltransferase activity"/>
    <property type="evidence" value="ECO:0007669"/>
    <property type="project" value="UniProtKB-EC"/>
</dbReference>
<keyword evidence="2" id="KW-0489">Methyltransferase</keyword>
<dbReference type="PANTHER" id="PTHR13563">
    <property type="entry name" value="TRNA (GUANINE-9-) METHYLTRANSFERASE"/>
    <property type="match status" value="1"/>
</dbReference>
<reference evidence="8 9" key="2">
    <citation type="submission" date="2018-11" db="EMBL/GenBank/DDBJ databases">
        <authorList>
            <consortium name="Pathogen Informatics"/>
        </authorList>
    </citation>
    <scope>NUCLEOTIDE SEQUENCE [LARGE SCALE GENOMIC DNA]</scope>
</reference>
<evidence type="ECO:0000313" key="10">
    <source>
        <dbReference type="WBParaSite" id="TTAC_0000129801-mRNA-1"/>
    </source>
</evidence>
<dbReference type="EMBL" id="UYWX01000251">
    <property type="protein sequence ID" value="VDM17761.1"/>
    <property type="molecule type" value="Genomic_DNA"/>
</dbReference>
<keyword evidence="3" id="KW-0808">Transferase</keyword>
<evidence type="ECO:0000256" key="1">
    <source>
        <dbReference type="ARBA" id="ARBA00012797"/>
    </source>
</evidence>
<evidence type="ECO:0000256" key="4">
    <source>
        <dbReference type="ARBA" id="ARBA00022691"/>
    </source>
</evidence>
<dbReference type="GO" id="GO:0005654">
    <property type="term" value="C:nucleoplasm"/>
    <property type="evidence" value="ECO:0007669"/>
    <property type="project" value="TreeGrafter"/>
</dbReference>
<organism evidence="10">
    <name type="scientific">Hydatigena taeniaeformis</name>
    <name type="common">Feline tapeworm</name>
    <name type="synonym">Taenia taeniaeformis</name>
    <dbReference type="NCBI Taxonomy" id="6205"/>
    <lineage>
        <taxon>Eukaryota</taxon>
        <taxon>Metazoa</taxon>
        <taxon>Spiralia</taxon>
        <taxon>Lophotrochozoa</taxon>
        <taxon>Platyhelminthes</taxon>
        <taxon>Cestoda</taxon>
        <taxon>Eucestoda</taxon>
        <taxon>Cyclophyllidea</taxon>
        <taxon>Taeniidae</taxon>
        <taxon>Hydatigera</taxon>
    </lineage>
</organism>
<evidence type="ECO:0000313" key="9">
    <source>
        <dbReference type="Proteomes" id="UP000274429"/>
    </source>
</evidence>
<dbReference type="InterPro" id="IPR038459">
    <property type="entry name" value="MT_TRM10-typ_sf"/>
</dbReference>
<dbReference type="InterPro" id="IPR028564">
    <property type="entry name" value="MT_TRM10-typ"/>
</dbReference>
<gene>
    <name evidence="8" type="ORF">TTAC_LOCUS1299</name>
</gene>
<feature type="compositionally biased region" description="Basic and acidic residues" evidence="6">
    <location>
        <begin position="17"/>
        <end position="28"/>
    </location>
</feature>
<evidence type="ECO:0000256" key="2">
    <source>
        <dbReference type="ARBA" id="ARBA00022603"/>
    </source>
</evidence>
<dbReference type="PANTHER" id="PTHR13563:SF13">
    <property type="entry name" value="TRNA METHYLTRANSFERASE 10 HOMOLOG A"/>
    <property type="match status" value="1"/>
</dbReference>
<feature type="compositionally biased region" description="Basic and acidic residues" evidence="6">
    <location>
        <begin position="56"/>
        <end position="67"/>
    </location>
</feature>
<reference evidence="10" key="1">
    <citation type="submission" date="2017-02" db="UniProtKB">
        <authorList>
            <consortium name="WormBaseParasite"/>
        </authorList>
    </citation>
    <scope>IDENTIFICATION</scope>
</reference>
<evidence type="ECO:0000256" key="3">
    <source>
        <dbReference type="ARBA" id="ARBA00022679"/>
    </source>
</evidence>
<dbReference type="Gene3D" id="3.40.1280.30">
    <property type="match status" value="1"/>
</dbReference>
<feature type="region of interest" description="Disordered" evidence="6">
    <location>
        <begin position="1"/>
        <end position="107"/>
    </location>
</feature>